<evidence type="ECO:0000259" key="2">
    <source>
        <dbReference type="Pfam" id="PF13116"/>
    </source>
</evidence>
<evidence type="ECO:0000313" key="3">
    <source>
        <dbReference type="EMBL" id="RPJ65317.1"/>
    </source>
</evidence>
<feature type="compositionally biased region" description="Basic and acidic residues" evidence="1">
    <location>
        <begin position="1262"/>
        <end position="1271"/>
    </location>
</feature>
<sequence length="1284" mass="140279">MKSMSGVVSYAVKKLWLAAAVLLVSLAVVLSLFRYALPHLDSKKHLVEQYALEHYGVQLRIGQISATWQGSGPSLVLSQVSLSQKEQSPVNLNVDKVWVDINFWQSVSERLLISERFELNNLSLEIDPESMQAGSQQEYPVVDALKNLFLVQLHQFTVTDGQISVRTSNQTQVFDVEQLVWLNDEKRHQGKGRIRVQELANNSASFIIELNGDPEQLSGTLFAKAETLDISPWVNEWVTTQYPLNESRANLSAWVTIDNNNVDHLHIALEDTELKWEGLPESQAITSISGGTVQALPDVNGWTFRVDQLVISQNRKTFVTDLVGQADSQGNAVVNTVKPVSIQPVLGVLPLFMDASLANSLLTLNPDGELSTLQVNWQAQTPSIKAKLIDVGWSESGNIPGFTGMDAEFYWHGQQGKLQVTAADASLDASNLLGRTLADTDFDITAYLYMEPDALVPGWQLSVPESKINTDLITLSLAAHANLATSHLQLSAKVDGLDLVETPSLFPSDYMGKQTVAYLSRAFSGAGKVDSAEIIWSGSPSYFPFSNNEGIFQANVGVSNADFVFSSEWPALSKLDMTLLFENEGLFLQSESGLLGEVTLQNLQARIPRLASSSGIYIAATGAADASSVTSLMQKGGLKASLGKLLSKDVLVQGPLDTDLYLGIPFNGDEVIASGRVGFNEASAKIAALDITAENLQGELTFNNEAIAASQLSAKLFGQAVAIDITGRQTDELYDLFVGVEGHWDVKALLNYAQIPLEDYLYGDANWRTGINVELTQNGFRYQAELASDLKGIDSRLPLPASKDSGQTRALFVDAKGDSTSSEIDVTIEDDIAFTGILSHQSRQFDQILLTAGDSPSGIPIPGFNILANVPKINIDEWSDVISKFTSQTERVTTNNSRLFPLPQRVAIESEVMVFKHHEFSDARVDARQANAQWRIDMVSKQAIAKATIAADIQRDGIDIRAEKLYLQSNDSFAQTPNESQAVQHYFPLRFKCTDCRINEYVLGEVDVELNPNDTGVTIDRLNITHPYASLRATGGWNESDETQIQGEFTSGDFGRWLDSMALNSGIKDSEADVAFSLAWPGQPTAFSLEAVKGQADWSLSDGYLTEVSDKGSRIFTLFSLNSLVRKLSLDFRDVFAQGFFYDDINGSLVLENGNAMTEDTVVDGGAGEIEIRGYANLVSEKLNYDISFTPNVTGNLPFLVYFLANPPTAIAALAIDQVLTSAKVISNVNYQVTGTFEAPVVTEVGRDSKEVTLPAQASPPDESKVPQDSELEVDRVKVEVFDG</sequence>
<dbReference type="PANTHER" id="PTHR38690:SF1">
    <property type="entry name" value="PROTEASE"/>
    <property type="match status" value="1"/>
</dbReference>
<feature type="region of interest" description="Disordered" evidence="1">
    <location>
        <begin position="1250"/>
        <end position="1271"/>
    </location>
</feature>
<dbReference type="InterPro" id="IPR025263">
    <property type="entry name" value="YhdP_central"/>
</dbReference>
<comment type="caution">
    <text evidence="3">The sequence shown here is derived from an EMBL/GenBank/DDBJ whole genome shotgun (WGS) entry which is preliminary data.</text>
</comment>
<evidence type="ECO:0000313" key="4">
    <source>
        <dbReference type="Proteomes" id="UP000275281"/>
    </source>
</evidence>
<protein>
    <submittedName>
        <fullName evidence="3">TIGR02099 family protein</fullName>
    </submittedName>
</protein>
<dbReference type="Pfam" id="PF13116">
    <property type="entry name" value="YhdP"/>
    <property type="match status" value="1"/>
</dbReference>
<evidence type="ECO:0000256" key="1">
    <source>
        <dbReference type="SAM" id="MobiDB-lite"/>
    </source>
</evidence>
<dbReference type="Proteomes" id="UP000275281">
    <property type="component" value="Unassembled WGS sequence"/>
</dbReference>
<gene>
    <name evidence="3" type="ORF">DRW07_15540</name>
</gene>
<dbReference type="OrthoDB" id="9762238at2"/>
<dbReference type="PANTHER" id="PTHR38690">
    <property type="entry name" value="PROTEASE-RELATED"/>
    <property type="match status" value="1"/>
</dbReference>
<keyword evidence="4" id="KW-1185">Reference proteome</keyword>
<accession>A0A3N5XWQ6</accession>
<reference evidence="3 4" key="1">
    <citation type="submission" date="2018-11" db="EMBL/GenBank/DDBJ databases">
        <authorList>
            <person name="Ye M.-Q."/>
            <person name="Du Z.-J."/>
        </authorList>
    </citation>
    <scope>NUCLEOTIDE SEQUENCE [LARGE SCALE GENOMIC DNA]</scope>
    <source>
        <strain evidence="3 4">U0105</strain>
    </source>
</reference>
<name>A0A3N5XWQ6_9ALTE</name>
<dbReference type="EMBL" id="RPOK01000005">
    <property type="protein sequence ID" value="RPJ65317.1"/>
    <property type="molecule type" value="Genomic_DNA"/>
</dbReference>
<dbReference type="InterPro" id="IPR011836">
    <property type="entry name" value="YhdP"/>
</dbReference>
<proteinExistence type="predicted"/>
<feature type="domain" description="YhdP central" evidence="2">
    <location>
        <begin position="10"/>
        <end position="1242"/>
    </location>
</feature>
<dbReference type="NCBIfam" id="TIGR02099">
    <property type="entry name" value="YhdP family protein"/>
    <property type="match status" value="1"/>
</dbReference>
<organism evidence="3 4">
    <name type="scientific">Alteromonas sediminis</name>
    <dbReference type="NCBI Taxonomy" id="2259342"/>
    <lineage>
        <taxon>Bacteria</taxon>
        <taxon>Pseudomonadati</taxon>
        <taxon>Pseudomonadota</taxon>
        <taxon>Gammaproteobacteria</taxon>
        <taxon>Alteromonadales</taxon>
        <taxon>Alteromonadaceae</taxon>
        <taxon>Alteromonas/Salinimonas group</taxon>
        <taxon>Alteromonas</taxon>
    </lineage>
</organism>